<keyword evidence="2" id="KW-1185">Reference proteome</keyword>
<accession>A0A7J5D683</accession>
<name>A0A7J5D683_9ACTN</name>
<proteinExistence type="predicted"/>
<sequence length="203" mass="22727">MTTSNALFHYTSAAGWDEIRESGFIDTTSRAADHIDGQVELVWLTDDVPGTTGLSDPDRAAVRISVDPVPSVLYWPLWRELCGNREAVEASGGEARAWYLSHRPIATEHWGQVIRTDTREVLLNPDAAPAPLSSWATMPTEKRIAEAAGRLDRLRPQDPFRAVCVDRQISNLREMVDRGDGQQRQRAAWRTLKAEIAAFPTRH</sequence>
<comment type="caution">
    <text evidence="1">The sequence shown here is derived from an EMBL/GenBank/DDBJ whole genome shotgun (WGS) entry which is preliminary data.</text>
</comment>
<organism evidence="1 2">
    <name type="scientific">Streptomyces triticiradicis</name>
    <dbReference type="NCBI Taxonomy" id="2651189"/>
    <lineage>
        <taxon>Bacteria</taxon>
        <taxon>Bacillati</taxon>
        <taxon>Actinomycetota</taxon>
        <taxon>Actinomycetes</taxon>
        <taxon>Kitasatosporales</taxon>
        <taxon>Streptomycetaceae</taxon>
        <taxon>Streptomyces</taxon>
    </lineage>
</organism>
<gene>
    <name evidence="1" type="ORF">F8144_34245</name>
</gene>
<protein>
    <submittedName>
        <fullName evidence="1">Uncharacterized protein</fullName>
    </submittedName>
</protein>
<evidence type="ECO:0000313" key="1">
    <source>
        <dbReference type="EMBL" id="KAB1980213.1"/>
    </source>
</evidence>
<reference evidence="1 2" key="1">
    <citation type="submission" date="2019-09" db="EMBL/GenBank/DDBJ databases">
        <title>Isolation and identification of active actinomycetes.</title>
        <authorList>
            <person name="Yu Z."/>
            <person name="Han C."/>
            <person name="Yu B."/>
        </authorList>
    </citation>
    <scope>NUCLEOTIDE SEQUENCE [LARGE SCALE GENOMIC DNA]</scope>
    <source>
        <strain evidence="1 2">NEAU-H2</strain>
    </source>
</reference>
<evidence type="ECO:0000313" key="2">
    <source>
        <dbReference type="Proteomes" id="UP000442990"/>
    </source>
</evidence>
<dbReference type="RefSeq" id="WP_151473340.1">
    <property type="nucleotide sequence ID" value="NZ_WBKG01000038.1"/>
</dbReference>
<dbReference type="EMBL" id="WBKG01000038">
    <property type="protein sequence ID" value="KAB1980213.1"/>
    <property type="molecule type" value="Genomic_DNA"/>
</dbReference>
<dbReference type="Proteomes" id="UP000442990">
    <property type="component" value="Unassembled WGS sequence"/>
</dbReference>
<dbReference type="AlphaFoldDB" id="A0A7J5D683"/>